<feature type="compositionally biased region" description="Low complexity" evidence="1">
    <location>
        <begin position="220"/>
        <end position="239"/>
    </location>
</feature>
<evidence type="ECO:0000313" key="2">
    <source>
        <dbReference type="EMBL" id="KAK4461399.1"/>
    </source>
</evidence>
<feature type="region of interest" description="Disordered" evidence="1">
    <location>
        <begin position="362"/>
        <end position="394"/>
    </location>
</feature>
<feature type="compositionally biased region" description="Basic and acidic residues" evidence="1">
    <location>
        <begin position="25"/>
        <end position="70"/>
    </location>
</feature>
<reference evidence="2" key="2">
    <citation type="submission" date="2023-06" db="EMBL/GenBank/DDBJ databases">
        <authorList>
            <consortium name="Lawrence Berkeley National Laboratory"/>
            <person name="Mondo S.J."/>
            <person name="Hensen N."/>
            <person name="Bonometti L."/>
            <person name="Westerberg I."/>
            <person name="Brannstrom I.O."/>
            <person name="Guillou S."/>
            <person name="Cros-Aarteil S."/>
            <person name="Calhoun S."/>
            <person name="Haridas S."/>
            <person name="Kuo A."/>
            <person name="Pangilinan J."/>
            <person name="Riley R."/>
            <person name="Labutti K."/>
            <person name="Andreopoulos B."/>
            <person name="Lipzen A."/>
            <person name="Chen C."/>
            <person name="Yanf M."/>
            <person name="Daum C."/>
            <person name="Ng V."/>
            <person name="Clum A."/>
            <person name="Steindorff A."/>
            <person name="Ohm R."/>
            <person name="Martin F."/>
            <person name="Silar P."/>
            <person name="Natvig D."/>
            <person name="Lalanne C."/>
            <person name="Gautier V."/>
            <person name="Ament-Velasquez S.L."/>
            <person name="Kruys A."/>
            <person name="Hutchinson M.I."/>
            <person name="Powell A.J."/>
            <person name="Barry K."/>
            <person name="Miller A.N."/>
            <person name="Grigoriev I.V."/>
            <person name="Debuchy R."/>
            <person name="Gladieux P."/>
            <person name="Thoren M.H."/>
            <person name="Johannesson H."/>
        </authorList>
    </citation>
    <scope>NUCLEOTIDE SEQUENCE</scope>
    <source>
        <strain evidence="2">PSN324</strain>
    </source>
</reference>
<dbReference type="SUPFAM" id="SSF54928">
    <property type="entry name" value="RNA-binding domain, RBD"/>
    <property type="match status" value="1"/>
</dbReference>
<feature type="region of interest" description="Disordered" evidence="1">
    <location>
        <begin position="160"/>
        <end position="246"/>
    </location>
</feature>
<dbReference type="Gene3D" id="3.30.70.330">
    <property type="match status" value="1"/>
</dbReference>
<protein>
    <recommendedName>
        <fullName evidence="4">RRM domain-containing protein</fullName>
    </recommendedName>
</protein>
<dbReference type="GO" id="GO:0003676">
    <property type="term" value="F:nucleic acid binding"/>
    <property type="evidence" value="ECO:0007669"/>
    <property type="project" value="InterPro"/>
</dbReference>
<organism evidence="2 3">
    <name type="scientific">Cladorrhinum samala</name>
    <dbReference type="NCBI Taxonomy" id="585594"/>
    <lineage>
        <taxon>Eukaryota</taxon>
        <taxon>Fungi</taxon>
        <taxon>Dikarya</taxon>
        <taxon>Ascomycota</taxon>
        <taxon>Pezizomycotina</taxon>
        <taxon>Sordariomycetes</taxon>
        <taxon>Sordariomycetidae</taxon>
        <taxon>Sordariales</taxon>
        <taxon>Podosporaceae</taxon>
        <taxon>Cladorrhinum</taxon>
    </lineage>
</organism>
<dbReference type="InterPro" id="IPR035979">
    <property type="entry name" value="RBD_domain_sf"/>
</dbReference>
<dbReference type="InterPro" id="IPR034772">
    <property type="entry name" value="CPSF6/7"/>
</dbReference>
<dbReference type="AlphaFoldDB" id="A0AAV9HMZ8"/>
<sequence length="394" mass="42275">MADEEFEIDVYGDAANDQAEQATDQADHANHPDDQYDGGDYDHQDSGHQESHDDYHESHDDHGYGHDAQEKQPSPAPKQGIKRKEAGDDGPTEPGATSALLISELAWWDTDDSIRGWAVRAGCEEELKDITFSEHKVNGKSKGQAYVTFTTTQAATATKLQIEDEGASNNQPGQKKPTVIYSTPSHNPFRTLPKDTPNRGPRDLQNRPQQGVNMGHNDRPNNGYVNANANNYNANNNSGGYRGRGGFNPRGGRGGYNNNYNSHMNAQFGGNMGGNFPMGGSYGGGGGFNNRGGFNNMHNMRGGMANRGRGGMMNTMPMGGMPGPMGMGPMGMGPMGPMGMMPMGGPMGSAMPTFQGVTPGFTPQNFFNSGGNNNQGNNDWQQGNPHGAKRPRGD</sequence>
<accession>A0AAV9HMZ8</accession>
<reference evidence="2" key="1">
    <citation type="journal article" date="2023" name="Mol. Phylogenet. Evol.">
        <title>Genome-scale phylogeny and comparative genomics of the fungal order Sordariales.</title>
        <authorList>
            <person name="Hensen N."/>
            <person name="Bonometti L."/>
            <person name="Westerberg I."/>
            <person name="Brannstrom I.O."/>
            <person name="Guillou S."/>
            <person name="Cros-Aarteil S."/>
            <person name="Calhoun S."/>
            <person name="Haridas S."/>
            <person name="Kuo A."/>
            <person name="Mondo S."/>
            <person name="Pangilinan J."/>
            <person name="Riley R."/>
            <person name="LaButti K."/>
            <person name="Andreopoulos B."/>
            <person name="Lipzen A."/>
            <person name="Chen C."/>
            <person name="Yan M."/>
            <person name="Daum C."/>
            <person name="Ng V."/>
            <person name="Clum A."/>
            <person name="Steindorff A."/>
            <person name="Ohm R.A."/>
            <person name="Martin F."/>
            <person name="Silar P."/>
            <person name="Natvig D.O."/>
            <person name="Lalanne C."/>
            <person name="Gautier V."/>
            <person name="Ament-Velasquez S.L."/>
            <person name="Kruys A."/>
            <person name="Hutchinson M.I."/>
            <person name="Powell A.J."/>
            <person name="Barry K."/>
            <person name="Miller A.N."/>
            <person name="Grigoriev I.V."/>
            <person name="Debuchy R."/>
            <person name="Gladieux P."/>
            <person name="Hiltunen Thoren M."/>
            <person name="Johannesson H."/>
        </authorList>
    </citation>
    <scope>NUCLEOTIDE SEQUENCE</scope>
    <source>
        <strain evidence="2">PSN324</strain>
    </source>
</reference>
<feature type="compositionally biased region" description="Acidic residues" evidence="1">
    <location>
        <begin position="1"/>
        <end position="10"/>
    </location>
</feature>
<comment type="caution">
    <text evidence="2">The sequence shown here is derived from an EMBL/GenBank/DDBJ whole genome shotgun (WGS) entry which is preliminary data.</text>
</comment>
<name>A0AAV9HMZ8_9PEZI</name>
<dbReference type="GO" id="GO:0005634">
    <property type="term" value="C:nucleus"/>
    <property type="evidence" value="ECO:0007669"/>
    <property type="project" value="UniProtKB-SubCell"/>
</dbReference>
<feature type="compositionally biased region" description="Low complexity" evidence="1">
    <location>
        <begin position="364"/>
        <end position="384"/>
    </location>
</feature>
<gene>
    <name evidence="2" type="ORF">QBC42DRAFT_94206</name>
</gene>
<keyword evidence="3" id="KW-1185">Reference proteome</keyword>
<dbReference type="EMBL" id="MU864992">
    <property type="protein sequence ID" value="KAK4461399.1"/>
    <property type="molecule type" value="Genomic_DNA"/>
</dbReference>
<dbReference type="GO" id="GO:0006397">
    <property type="term" value="P:mRNA processing"/>
    <property type="evidence" value="ECO:0007669"/>
    <property type="project" value="UniProtKB-KW"/>
</dbReference>
<evidence type="ECO:0000256" key="1">
    <source>
        <dbReference type="SAM" id="MobiDB-lite"/>
    </source>
</evidence>
<dbReference type="Proteomes" id="UP001321749">
    <property type="component" value="Unassembled WGS sequence"/>
</dbReference>
<dbReference type="PANTHER" id="PTHR23204">
    <property type="entry name" value="CLEAVAGE AND POLYADENYLATION SPECIFIC FACTOR"/>
    <property type="match status" value="1"/>
</dbReference>
<proteinExistence type="predicted"/>
<feature type="region of interest" description="Disordered" evidence="1">
    <location>
        <begin position="1"/>
        <end position="96"/>
    </location>
</feature>
<dbReference type="InterPro" id="IPR012677">
    <property type="entry name" value="Nucleotide-bd_a/b_plait_sf"/>
</dbReference>
<evidence type="ECO:0000313" key="3">
    <source>
        <dbReference type="Proteomes" id="UP001321749"/>
    </source>
</evidence>
<evidence type="ECO:0008006" key="4">
    <source>
        <dbReference type="Google" id="ProtNLM"/>
    </source>
</evidence>
<feature type="compositionally biased region" description="Basic and acidic residues" evidence="1">
    <location>
        <begin position="192"/>
        <end position="205"/>
    </location>
</feature>